<dbReference type="STRING" id="1050174.CEPID_12530"/>
<evidence type="ECO:0000313" key="7">
    <source>
        <dbReference type="Proteomes" id="UP000035368"/>
    </source>
</evidence>
<dbReference type="InterPro" id="IPR019999">
    <property type="entry name" value="Anth_synth_I-like"/>
</dbReference>
<evidence type="ECO:0000259" key="4">
    <source>
        <dbReference type="Pfam" id="PF00425"/>
    </source>
</evidence>
<evidence type="ECO:0000256" key="1">
    <source>
        <dbReference type="ARBA" id="ARBA00012266"/>
    </source>
</evidence>
<keyword evidence="7" id="KW-1185">Reference proteome</keyword>
<dbReference type="PANTHER" id="PTHR11236:SF49">
    <property type="entry name" value="ANTHRANILATE SYNTHASE COMPONENT 1"/>
    <property type="match status" value="1"/>
</dbReference>
<feature type="domain" description="Chorismate-utilising enzyme C-terminal" evidence="4">
    <location>
        <begin position="197"/>
        <end position="451"/>
    </location>
</feature>
<dbReference type="InterPro" id="IPR005801">
    <property type="entry name" value="ADC_synthase"/>
</dbReference>
<dbReference type="PANTHER" id="PTHR11236">
    <property type="entry name" value="AMINOBENZOATE/ANTHRANILATE SYNTHASE"/>
    <property type="match status" value="1"/>
</dbReference>
<dbReference type="Pfam" id="PF00425">
    <property type="entry name" value="Chorismate_bind"/>
    <property type="match status" value="1"/>
</dbReference>
<dbReference type="Gene3D" id="3.60.120.10">
    <property type="entry name" value="Anthranilate synthase"/>
    <property type="match status" value="1"/>
</dbReference>
<dbReference type="SUPFAM" id="SSF56322">
    <property type="entry name" value="ADC synthase"/>
    <property type="match status" value="1"/>
</dbReference>
<dbReference type="Pfam" id="PF04715">
    <property type="entry name" value="Anth_synt_I_N"/>
    <property type="match status" value="1"/>
</dbReference>
<evidence type="ECO:0000259" key="5">
    <source>
        <dbReference type="Pfam" id="PF04715"/>
    </source>
</evidence>
<accession>A0A0G3GXR8</accession>
<keyword evidence="2 6" id="KW-0456">Lyase</keyword>
<dbReference type="EC" id="4.1.3.27" evidence="1"/>
<dbReference type="InterPro" id="IPR006805">
    <property type="entry name" value="Anth_synth_I_N"/>
</dbReference>
<sequence length="461" mass="50698">MKIKVAYPDPEGPNSLSNLRDAIALLESADIHSKEGLQSLAVLQSAARITCHGQTVTVTGHPEIIDFLDERLSEFGSEGKYTFARPNTPTERERLTERSNVEVLRLLQQRDPDALLVGGFAFDYIETFEELPHVSGEGIAYPDYDFVLAEVSLEVDHQTRTAVINGPADQLGHFQQQLRQTHPIAPAPHHEATSITDEEFGSQVTALQEHIHAGDIFQVVPSRRFEVPCDDAFSAYQRLKAINPSPYMFYLRGEGYELFGASPESNLKYTAATRRVELYPIAGTQPRGATPEEDIRRELLLRTDAKEIAEHTMLVDLARNDLARVAKPGTRVVEKLMQVDRYAKVMHLVSLVAAELDEDLDALDAYRACMNMGTLTGAPKLRAIELLRGVEQRRRGAYGGAVGYLRGNGDMDTCIVIRSAYVQDGVAVVQAGAGVVRDSVPALEAAETRHKAAAVLQALGA</sequence>
<dbReference type="Proteomes" id="UP000035368">
    <property type="component" value="Chromosome"/>
</dbReference>
<dbReference type="PATRIC" id="fig|1050174.4.peg.2530"/>
<protein>
    <recommendedName>
        <fullName evidence="1">anthranilate synthase</fullName>
        <ecNumber evidence="1">4.1.3.27</ecNumber>
    </recommendedName>
</protein>
<dbReference type="KEGG" id="cei:CEPID_12530"/>
<dbReference type="AlphaFoldDB" id="A0A0G3GXR8"/>
<organism evidence="6 7">
    <name type="scientific">Corynebacterium epidermidicanis</name>
    <dbReference type="NCBI Taxonomy" id="1050174"/>
    <lineage>
        <taxon>Bacteria</taxon>
        <taxon>Bacillati</taxon>
        <taxon>Actinomycetota</taxon>
        <taxon>Actinomycetes</taxon>
        <taxon>Mycobacteriales</taxon>
        <taxon>Corynebacteriaceae</taxon>
        <taxon>Corynebacterium</taxon>
    </lineage>
</organism>
<gene>
    <name evidence="6" type="ORF">CEPID_12530</name>
</gene>
<proteinExistence type="predicted"/>
<feature type="domain" description="Anthranilate synthase component I N-terminal" evidence="5">
    <location>
        <begin position="23"/>
        <end position="162"/>
    </location>
</feature>
<reference evidence="6 7" key="1">
    <citation type="submission" date="2015-05" db="EMBL/GenBank/DDBJ databases">
        <title>Complete genome sequence of Corynebacterium epidermidicanis DSM 45586, isolated from the skin of a dog suffering from pruritus.</title>
        <authorList>
            <person name="Ruckert C."/>
            <person name="Albersmeier A."/>
            <person name="Winkler A."/>
            <person name="Tauch A."/>
        </authorList>
    </citation>
    <scope>NUCLEOTIDE SEQUENCE [LARGE SCALE GENOMIC DNA]</scope>
    <source>
        <strain evidence="6 7">DSM 45586</strain>
    </source>
</reference>
<evidence type="ECO:0000256" key="3">
    <source>
        <dbReference type="ARBA" id="ARBA00047683"/>
    </source>
</evidence>
<dbReference type="OrthoDB" id="3518032at2"/>
<dbReference type="NCBIfam" id="NF010079">
    <property type="entry name" value="PRK13564.1"/>
    <property type="match status" value="1"/>
</dbReference>
<name>A0A0G3GXR8_9CORY</name>
<comment type="catalytic activity">
    <reaction evidence="3">
        <text>chorismate + L-glutamine = anthranilate + pyruvate + L-glutamate + H(+)</text>
        <dbReference type="Rhea" id="RHEA:21732"/>
        <dbReference type="ChEBI" id="CHEBI:15361"/>
        <dbReference type="ChEBI" id="CHEBI:15378"/>
        <dbReference type="ChEBI" id="CHEBI:16567"/>
        <dbReference type="ChEBI" id="CHEBI:29748"/>
        <dbReference type="ChEBI" id="CHEBI:29985"/>
        <dbReference type="ChEBI" id="CHEBI:58359"/>
        <dbReference type="EC" id="4.1.3.27"/>
    </reaction>
</comment>
<dbReference type="GO" id="GO:0000162">
    <property type="term" value="P:L-tryptophan biosynthetic process"/>
    <property type="evidence" value="ECO:0007669"/>
    <property type="project" value="TreeGrafter"/>
</dbReference>
<dbReference type="PRINTS" id="PR00095">
    <property type="entry name" value="ANTSNTHASEI"/>
</dbReference>
<dbReference type="InterPro" id="IPR015890">
    <property type="entry name" value="Chorismate_C"/>
</dbReference>
<evidence type="ECO:0000256" key="2">
    <source>
        <dbReference type="ARBA" id="ARBA00023239"/>
    </source>
</evidence>
<evidence type="ECO:0000313" key="6">
    <source>
        <dbReference type="EMBL" id="AKK04328.1"/>
    </source>
</evidence>
<dbReference type="GO" id="GO:0004049">
    <property type="term" value="F:anthranilate synthase activity"/>
    <property type="evidence" value="ECO:0007669"/>
    <property type="project" value="UniProtKB-EC"/>
</dbReference>
<dbReference type="EMBL" id="CP011541">
    <property type="protein sequence ID" value="AKK04328.1"/>
    <property type="molecule type" value="Genomic_DNA"/>
</dbReference>
<dbReference type="RefSeq" id="WP_047241183.1">
    <property type="nucleotide sequence ID" value="NZ_CP011541.1"/>
</dbReference>